<reference evidence="2 3" key="1">
    <citation type="submission" date="2020-08" db="EMBL/GenBank/DDBJ databases">
        <title>Genomic Encyclopedia of Type Strains, Phase IV (KMG-IV): sequencing the most valuable type-strain genomes for metagenomic binning, comparative biology and taxonomic classification.</title>
        <authorList>
            <person name="Goeker M."/>
        </authorList>
    </citation>
    <scope>NUCLEOTIDE SEQUENCE [LARGE SCALE GENOMIC DNA]</scope>
    <source>
        <strain evidence="2 3">DSM 21793</strain>
    </source>
</reference>
<dbReference type="SUPFAM" id="SSF51556">
    <property type="entry name" value="Metallo-dependent hydrolases"/>
    <property type="match status" value="1"/>
</dbReference>
<dbReference type="Pfam" id="PF01244">
    <property type="entry name" value="Peptidase_M19"/>
    <property type="match status" value="1"/>
</dbReference>
<evidence type="ECO:0000256" key="1">
    <source>
        <dbReference type="SAM" id="SignalP"/>
    </source>
</evidence>
<dbReference type="AlphaFoldDB" id="A0A839ZTP2"/>
<keyword evidence="2" id="KW-0645">Protease</keyword>
<evidence type="ECO:0000313" key="3">
    <source>
        <dbReference type="Proteomes" id="UP000530564"/>
    </source>
</evidence>
<keyword evidence="3" id="KW-1185">Reference proteome</keyword>
<gene>
    <name evidence="2" type="ORF">GGQ61_000313</name>
</gene>
<feature type="chain" id="PRO_5032608549" evidence="1">
    <location>
        <begin position="21"/>
        <end position="405"/>
    </location>
</feature>
<dbReference type="GO" id="GO:0006508">
    <property type="term" value="P:proteolysis"/>
    <property type="evidence" value="ECO:0007669"/>
    <property type="project" value="InterPro"/>
</dbReference>
<dbReference type="InterPro" id="IPR008257">
    <property type="entry name" value="Pept_M19"/>
</dbReference>
<sequence length="405" mass="43981">MFKFGLPLAVLLASASPVLAQAPKVKPETKILHENLIVLDTHFDTPANEANPSFDIRARNRVEDGSQVDYPRMVEGGVDGGFFVVFTPQGANTKEGNIAARDHALLRTMVIHEMVAKNDDIFALATKADEAAAISQSGKRFVYISMENGSPVAGDLTLMKTFYDMGVRMMSPVHFANNDLADSATDPKGPIHGGLSPLGKQFVAEANRLGILLDASHASDQVLDQMLDLSKAPIILSHSGAKAIYNHPRNVPDDLLRKLAAKGGVIQINAFSGYMKDMPDIPERRAALAELNKTWGSPRDVPAEKREAYRAARKAIEDKYPMPRANMDDLMKHIQHAAQVAGKDHIGVSGDFDGGGGIEGFDDITYFPALTERLVAAGWTKDDLAKFWGGNALRVLKQADELKAK</sequence>
<keyword evidence="2" id="KW-0378">Hydrolase</keyword>
<proteinExistence type="predicted"/>
<comment type="caution">
    <text evidence="2">The sequence shown here is derived from an EMBL/GenBank/DDBJ whole genome shotgun (WGS) entry which is preliminary data.</text>
</comment>
<dbReference type="Gene3D" id="3.20.20.140">
    <property type="entry name" value="Metal-dependent hydrolases"/>
    <property type="match status" value="1"/>
</dbReference>
<dbReference type="InterPro" id="IPR032466">
    <property type="entry name" value="Metal_Hydrolase"/>
</dbReference>
<keyword evidence="1" id="KW-0732">Signal</keyword>
<dbReference type="Proteomes" id="UP000530564">
    <property type="component" value="Unassembled WGS sequence"/>
</dbReference>
<accession>A0A839ZTP2</accession>
<name>A0A839ZTP2_9CAUL</name>
<dbReference type="GO" id="GO:0070573">
    <property type="term" value="F:metallodipeptidase activity"/>
    <property type="evidence" value="ECO:0007669"/>
    <property type="project" value="InterPro"/>
</dbReference>
<dbReference type="CDD" id="cd01301">
    <property type="entry name" value="rDP_like"/>
    <property type="match status" value="1"/>
</dbReference>
<dbReference type="PANTHER" id="PTHR10443:SF12">
    <property type="entry name" value="DIPEPTIDASE"/>
    <property type="match status" value="1"/>
</dbReference>
<feature type="signal peptide" evidence="1">
    <location>
        <begin position="1"/>
        <end position="20"/>
    </location>
</feature>
<dbReference type="RefSeq" id="WP_183769621.1">
    <property type="nucleotide sequence ID" value="NZ_JACIDK010000001.1"/>
</dbReference>
<dbReference type="EC" id="3.4.13.19" evidence="2"/>
<protein>
    <submittedName>
        <fullName evidence="2">Membrane dipeptidase</fullName>
        <ecNumber evidence="2">3.4.13.19</ecNumber>
    </submittedName>
</protein>
<keyword evidence="2" id="KW-0224">Dipeptidase</keyword>
<evidence type="ECO:0000313" key="2">
    <source>
        <dbReference type="EMBL" id="MBB3889616.1"/>
    </source>
</evidence>
<organism evidence="2 3">
    <name type="scientific">Phenylobacterium haematophilum</name>
    <dbReference type="NCBI Taxonomy" id="98513"/>
    <lineage>
        <taxon>Bacteria</taxon>
        <taxon>Pseudomonadati</taxon>
        <taxon>Pseudomonadota</taxon>
        <taxon>Alphaproteobacteria</taxon>
        <taxon>Caulobacterales</taxon>
        <taxon>Caulobacteraceae</taxon>
        <taxon>Phenylobacterium</taxon>
    </lineage>
</organism>
<dbReference type="PANTHER" id="PTHR10443">
    <property type="entry name" value="MICROSOMAL DIPEPTIDASE"/>
    <property type="match status" value="1"/>
</dbReference>
<dbReference type="Gene3D" id="1.10.287.650">
    <property type="entry name" value="L27 domain"/>
    <property type="match status" value="1"/>
</dbReference>
<dbReference type="PROSITE" id="PS51365">
    <property type="entry name" value="RENAL_DIPEPTIDASE_2"/>
    <property type="match status" value="1"/>
</dbReference>
<dbReference type="EMBL" id="JACIDK010000001">
    <property type="protein sequence ID" value="MBB3889616.1"/>
    <property type="molecule type" value="Genomic_DNA"/>
</dbReference>